<name>A0ABQ9H625_9NEOP</name>
<evidence type="ECO:0000256" key="1">
    <source>
        <dbReference type="SAM" id="MobiDB-lite"/>
    </source>
</evidence>
<feature type="region of interest" description="Disordered" evidence="1">
    <location>
        <begin position="1"/>
        <end position="42"/>
    </location>
</feature>
<dbReference type="PANTHER" id="PTHR46880">
    <property type="entry name" value="RAS-ASSOCIATING DOMAIN-CONTAINING PROTEIN"/>
    <property type="match status" value="1"/>
</dbReference>
<dbReference type="PANTHER" id="PTHR46880:SF5">
    <property type="entry name" value="DUF4371 DOMAIN-CONTAINING PROTEIN"/>
    <property type="match status" value="1"/>
</dbReference>
<evidence type="ECO:0000313" key="2">
    <source>
        <dbReference type="EMBL" id="KAJ8879718.1"/>
    </source>
</evidence>
<dbReference type="Proteomes" id="UP001159363">
    <property type="component" value="Chromosome 6"/>
</dbReference>
<protein>
    <submittedName>
        <fullName evidence="2">Uncharacterized protein</fullName>
    </submittedName>
</protein>
<dbReference type="EMBL" id="JARBHB010000007">
    <property type="protein sequence ID" value="KAJ8879718.1"/>
    <property type="molecule type" value="Genomic_DNA"/>
</dbReference>
<evidence type="ECO:0000313" key="3">
    <source>
        <dbReference type="Proteomes" id="UP001159363"/>
    </source>
</evidence>
<gene>
    <name evidence="2" type="ORF">PR048_020326</name>
</gene>
<accession>A0ABQ9H625</accession>
<proteinExistence type="predicted"/>
<keyword evidence="3" id="KW-1185">Reference proteome</keyword>
<sequence length="324" mass="37110">MESRKQKQKTLTSFFSRSNISMSEDGEPGEYENPSTSVPTLSEGKATENFTLSVLKNDECLQNNGAKGFSDSLQSSSNSDSCCNEMNLQSRWPSVWTEEIWNHKRYAFPRIDCKNEKLGYKLCSEVSCLRAFEKERIAISKKWHSYNVTYNGSSRATQLTSLRKKIFEHKQSTAHTTAEKIIAKGQTQTLENINYIAKNDKPYSDNFGLLELQQLNGLDIGVGLHSRYSAVEIIGHISKEMKNFRSLRKIVGHYWRIPKLRCYIYFDCLSEFEHLLNCLNKHGFHDDYLKENLVAFASDGVSEMLRENSGAAKKLVTKYTNFVL</sequence>
<feature type="compositionally biased region" description="Polar residues" evidence="1">
    <location>
        <begin position="9"/>
        <end position="22"/>
    </location>
</feature>
<organism evidence="2 3">
    <name type="scientific">Dryococelus australis</name>
    <dbReference type="NCBI Taxonomy" id="614101"/>
    <lineage>
        <taxon>Eukaryota</taxon>
        <taxon>Metazoa</taxon>
        <taxon>Ecdysozoa</taxon>
        <taxon>Arthropoda</taxon>
        <taxon>Hexapoda</taxon>
        <taxon>Insecta</taxon>
        <taxon>Pterygota</taxon>
        <taxon>Neoptera</taxon>
        <taxon>Polyneoptera</taxon>
        <taxon>Phasmatodea</taxon>
        <taxon>Verophasmatodea</taxon>
        <taxon>Anareolatae</taxon>
        <taxon>Phasmatidae</taxon>
        <taxon>Eurycanthinae</taxon>
        <taxon>Dryococelus</taxon>
    </lineage>
</organism>
<reference evidence="2 3" key="1">
    <citation type="submission" date="2023-02" db="EMBL/GenBank/DDBJ databases">
        <title>LHISI_Scaffold_Assembly.</title>
        <authorList>
            <person name="Stuart O.P."/>
            <person name="Cleave R."/>
            <person name="Magrath M.J.L."/>
            <person name="Mikheyev A.S."/>
        </authorList>
    </citation>
    <scope>NUCLEOTIDE SEQUENCE [LARGE SCALE GENOMIC DNA]</scope>
    <source>
        <strain evidence="2">Daus_M_001</strain>
        <tissue evidence="2">Leg muscle</tissue>
    </source>
</reference>
<comment type="caution">
    <text evidence="2">The sequence shown here is derived from an EMBL/GenBank/DDBJ whole genome shotgun (WGS) entry which is preliminary data.</text>
</comment>